<keyword evidence="2" id="KW-1185">Reference proteome</keyword>
<evidence type="ECO:0000313" key="1">
    <source>
        <dbReference type="EMBL" id="MED6162987.1"/>
    </source>
</evidence>
<sequence length="111" mass="12665">MEYSPYEACNQSNLSFSLLLTSTRERDLVAPSGYLLPTFSRIFSKFACLYPSQLALRGMPRYLIGKEILLDLSNSHTNSVSTSSQFNTMIDDFWKLIFKPDPNSKPFNILL</sequence>
<comment type="caution">
    <text evidence="1">The sequence shown here is derived from an EMBL/GenBank/DDBJ whole genome shotgun (WGS) entry which is preliminary data.</text>
</comment>
<gene>
    <name evidence="1" type="ORF">PIB30_075666</name>
</gene>
<organism evidence="1 2">
    <name type="scientific">Stylosanthes scabra</name>
    <dbReference type="NCBI Taxonomy" id="79078"/>
    <lineage>
        <taxon>Eukaryota</taxon>
        <taxon>Viridiplantae</taxon>
        <taxon>Streptophyta</taxon>
        <taxon>Embryophyta</taxon>
        <taxon>Tracheophyta</taxon>
        <taxon>Spermatophyta</taxon>
        <taxon>Magnoliopsida</taxon>
        <taxon>eudicotyledons</taxon>
        <taxon>Gunneridae</taxon>
        <taxon>Pentapetalae</taxon>
        <taxon>rosids</taxon>
        <taxon>fabids</taxon>
        <taxon>Fabales</taxon>
        <taxon>Fabaceae</taxon>
        <taxon>Papilionoideae</taxon>
        <taxon>50 kb inversion clade</taxon>
        <taxon>dalbergioids sensu lato</taxon>
        <taxon>Dalbergieae</taxon>
        <taxon>Pterocarpus clade</taxon>
        <taxon>Stylosanthes</taxon>
    </lineage>
</organism>
<protein>
    <submittedName>
        <fullName evidence="1">Uncharacterized protein</fullName>
    </submittedName>
</protein>
<reference evidence="1 2" key="1">
    <citation type="journal article" date="2023" name="Plants (Basel)">
        <title>Bridging the Gap: Combining Genomics and Transcriptomics Approaches to Understand Stylosanthes scabra, an Orphan Legume from the Brazilian Caatinga.</title>
        <authorList>
            <person name="Ferreira-Neto J.R.C."/>
            <person name="da Silva M.D."/>
            <person name="Binneck E."/>
            <person name="de Melo N.F."/>
            <person name="da Silva R.H."/>
            <person name="de Melo A.L.T.M."/>
            <person name="Pandolfi V."/>
            <person name="Bustamante F.O."/>
            <person name="Brasileiro-Vidal A.C."/>
            <person name="Benko-Iseppon A.M."/>
        </authorList>
    </citation>
    <scope>NUCLEOTIDE SEQUENCE [LARGE SCALE GENOMIC DNA]</scope>
    <source>
        <tissue evidence="1">Leaves</tissue>
    </source>
</reference>
<name>A0ABU6UQQ3_9FABA</name>
<dbReference type="Proteomes" id="UP001341840">
    <property type="component" value="Unassembled WGS sequence"/>
</dbReference>
<evidence type="ECO:0000313" key="2">
    <source>
        <dbReference type="Proteomes" id="UP001341840"/>
    </source>
</evidence>
<dbReference type="EMBL" id="JASCZI010121800">
    <property type="protein sequence ID" value="MED6162987.1"/>
    <property type="molecule type" value="Genomic_DNA"/>
</dbReference>
<accession>A0ABU6UQQ3</accession>
<proteinExistence type="predicted"/>